<keyword evidence="5" id="KW-0819">tRNA processing</keyword>
<keyword evidence="3 7" id="KW-0808">Transferase</keyword>
<dbReference type="GO" id="GO:0005829">
    <property type="term" value="C:cytosol"/>
    <property type="evidence" value="ECO:0007669"/>
    <property type="project" value="TreeGrafter"/>
</dbReference>
<dbReference type="InterPro" id="IPR004384">
    <property type="entry name" value="RNA_MeTrfase_TrmJ/LasT"/>
</dbReference>
<gene>
    <name evidence="5" type="primary">trmJ</name>
    <name evidence="7" type="ORF">CS062_09160</name>
</gene>
<keyword evidence="8" id="KW-1185">Reference proteome</keyword>
<protein>
    <recommendedName>
        <fullName evidence="5">tRNA (cytidine/uridine-2'-O-)-methyltransferase TrmJ</fullName>
        <ecNumber evidence="5">2.1.1.200</ecNumber>
    </recommendedName>
    <alternativeName>
        <fullName evidence="5">tRNA (cytidine(32)/uridine(32)-2'-O)-methyltransferase</fullName>
    </alternativeName>
    <alternativeName>
        <fullName evidence="5">tRNA Cm32/Um32 methyltransferase</fullName>
    </alternativeName>
</protein>
<evidence type="ECO:0000313" key="8">
    <source>
        <dbReference type="Proteomes" id="UP000231501"/>
    </source>
</evidence>
<reference evidence="7 8" key="1">
    <citation type="submission" date="2017-11" db="EMBL/GenBank/DDBJ databases">
        <title>Draft genome sequence of Mitsuaria sp. HWN-4.</title>
        <authorList>
            <person name="Gundlapally S.R."/>
        </authorList>
    </citation>
    <scope>NUCLEOTIDE SEQUENCE [LARGE SCALE GENOMIC DNA]</scope>
    <source>
        <strain evidence="7 8">HWN-4</strain>
    </source>
</reference>
<dbReference type="InterPro" id="IPR029026">
    <property type="entry name" value="tRNA_m1G_MTases_N"/>
</dbReference>
<dbReference type="CDD" id="cd18093">
    <property type="entry name" value="SpoU-like_TrmJ"/>
    <property type="match status" value="1"/>
</dbReference>
<keyword evidence="5" id="KW-0963">Cytoplasm</keyword>
<evidence type="ECO:0000256" key="3">
    <source>
        <dbReference type="ARBA" id="ARBA00022679"/>
    </source>
</evidence>
<keyword evidence="4 5" id="KW-0949">S-adenosyl-L-methionine</keyword>
<name>A0A2G9CAN4_9BURK</name>
<comment type="function">
    <text evidence="5">Catalyzes the formation of 2'O-methylated cytidine (Cm32) or 2'O-methylated uridine (Um32) at position 32 in tRNA.</text>
</comment>
<dbReference type="EMBL" id="PEOG01000020">
    <property type="protein sequence ID" value="PIM53488.1"/>
    <property type="molecule type" value="Genomic_DNA"/>
</dbReference>
<organism evidence="7 8">
    <name type="scientific">Roseateles chitinivorans</name>
    <dbReference type="NCBI Taxonomy" id="2917965"/>
    <lineage>
        <taxon>Bacteria</taxon>
        <taxon>Pseudomonadati</taxon>
        <taxon>Pseudomonadota</taxon>
        <taxon>Betaproteobacteria</taxon>
        <taxon>Burkholderiales</taxon>
        <taxon>Sphaerotilaceae</taxon>
        <taxon>Roseateles</taxon>
    </lineage>
</organism>
<dbReference type="InterPro" id="IPR029028">
    <property type="entry name" value="Alpha/beta_knot_MTases"/>
</dbReference>
<comment type="subcellular location">
    <subcellularLocation>
        <location evidence="5">Cytoplasm</location>
    </subcellularLocation>
</comment>
<dbReference type="RefSeq" id="WP_099861353.1">
    <property type="nucleotide sequence ID" value="NZ_PEOG01000020.1"/>
</dbReference>
<comment type="catalytic activity">
    <reaction evidence="5">
        <text>cytidine(32) in tRNA + S-adenosyl-L-methionine = 2'-O-methylcytidine(32) in tRNA + S-adenosyl-L-homocysteine + H(+)</text>
        <dbReference type="Rhea" id="RHEA:42932"/>
        <dbReference type="Rhea" id="RHEA-COMP:10288"/>
        <dbReference type="Rhea" id="RHEA-COMP:10289"/>
        <dbReference type="ChEBI" id="CHEBI:15378"/>
        <dbReference type="ChEBI" id="CHEBI:57856"/>
        <dbReference type="ChEBI" id="CHEBI:59789"/>
        <dbReference type="ChEBI" id="CHEBI:74495"/>
        <dbReference type="ChEBI" id="CHEBI:82748"/>
        <dbReference type="EC" id="2.1.1.200"/>
    </reaction>
</comment>
<dbReference type="GO" id="GO:0003723">
    <property type="term" value="F:RNA binding"/>
    <property type="evidence" value="ECO:0007669"/>
    <property type="project" value="InterPro"/>
</dbReference>
<dbReference type="GO" id="GO:0160206">
    <property type="term" value="F:tRNA (cytidine(32)/uridine(32)-2'-O)-methyltransferase activity"/>
    <property type="evidence" value="ECO:0007669"/>
    <property type="project" value="UniProtKB-EC"/>
</dbReference>
<dbReference type="GO" id="GO:0002128">
    <property type="term" value="P:tRNA nucleoside ribose methylation"/>
    <property type="evidence" value="ECO:0007669"/>
    <property type="project" value="TreeGrafter"/>
</dbReference>
<dbReference type="Pfam" id="PF00588">
    <property type="entry name" value="SpoU_methylase"/>
    <property type="match status" value="1"/>
</dbReference>
<evidence type="ECO:0000256" key="1">
    <source>
        <dbReference type="ARBA" id="ARBA00007228"/>
    </source>
</evidence>
<dbReference type="EC" id="2.1.1.200" evidence="5"/>
<dbReference type="InterPro" id="IPR001537">
    <property type="entry name" value="SpoU_MeTrfase"/>
</dbReference>
<dbReference type="PANTHER" id="PTHR42786">
    <property type="entry name" value="TRNA/RRNA METHYLTRANSFERASE"/>
    <property type="match status" value="1"/>
</dbReference>
<accession>A0A2G9CAN4</accession>
<sequence length="267" mass="28741">MPSADSGLNATAVASDPTRFVLIETSHPGNVGSTARAMKVMGFRDLVLVRPRFADVLSQEETVAMASGAADILARARIVDRLEEALDGCTFVCATAMTPRDFGPPTHRPRELFARLADPAGVAHRVAFLFGSERYGMSNEDVYRAHAVLSIPTHPDYGSLNLAQAVQLLAYDWRQALGGYQVAARTADPQLADARAVQGLLAHLEGSLVHLGYLDPAAPKKLMPRLNQLFNRAGLTQEEVHILRGIARAIEKTRPAVDTPPALGGDE</sequence>
<dbReference type="Proteomes" id="UP000231501">
    <property type="component" value="Unassembled WGS sequence"/>
</dbReference>
<comment type="subunit">
    <text evidence="5">Homodimer.</text>
</comment>
<dbReference type="NCBIfam" id="TIGR00050">
    <property type="entry name" value="rRNA_methyl_1"/>
    <property type="match status" value="1"/>
</dbReference>
<dbReference type="GO" id="GO:0106339">
    <property type="term" value="F:tRNA (cytidine(32)-2'-O)-methyltransferase activity"/>
    <property type="evidence" value="ECO:0007669"/>
    <property type="project" value="RHEA"/>
</dbReference>
<keyword evidence="2 5" id="KW-0489">Methyltransferase</keyword>
<comment type="similarity">
    <text evidence="1">Belongs to the class IV-like SAM-binding methyltransferase superfamily. RNA methyltransferase TrmH family.</text>
</comment>
<evidence type="ECO:0000259" key="6">
    <source>
        <dbReference type="Pfam" id="PF00588"/>
    </source>
</evidence>
<feature type="domain" description="tRNA/rRNA methyltransferase SpoU type" evidence="6">
    <location>
        <begin position="19"/>
        <end position="171"/>
    </location>
</feature>
<comment type="caution">
    <text evidence="7">The sequence shown here is derived from an EMBL/GenBank/DDBJ whole genome shotgun (WGS) entry which is preliminary data.</text>
</comment>
<dbReference type="Gene3D" id="3.40.1280.10">
    <property type="match status" value="1"/>
</dbReference>
<proteinExistence type="inferred from homology"/>
<dbReference type="SUPFAM" id="SSF75217">
    <property type="entry name" value="alpha/beta knot"/>
    <property type="match status" value="1"/>
</dbReference>
<evidence type="ECO:0000256" key="5">
    <source>
        <dbReference type="RuleBase" id="RU362024"/>
    </source>
</evidence>
<dbReference type="OrthoDB" id="9806346at2"/>
<evidence type="ECO:0000256" key="4">
    <source>
        <dbReference type="ARBA" id="ARBA00022691"/>
    </source>
</evidence>
<dbReference type="PANTHER" id="PTHR42786:SF1">
    <property type="entry name" value="TRNA (CYTIDINE_URIDINE-2'-O-)-METHYLTRANSFERASE TRMJ"/>
    <property type="match status" value="1"/>
</dbReference>
<dbReference type="PIRSF" id="PIRSF004808">
    <property type="entry name" value="LasT"/>
    <property type="match status" value="1"/>
</dbReference>
<dbReference type="AlphaFoldDB" id="A0A2G9CAN4"/>
<evidence type="ECO:0000313" key="7">
    <source>
        <dbReference type="EMBL" id="PIM53488.1"/>
    </source>
</evidence>
<evidence type="ECO:0000256" key="2">
    <source>
        <dbReference type="ARBA" id="ARBA00022603"/>
    </source>
</evidence>
<comment type="catalytic activity">
    <reaction evidence="5">
        <text>uridine(32) in tRNA + S-adenosyl-L-methionine = 2'-O-methyluridine(32) in tRNA + S-adenosyl-L-homocysteine + H(+)</text>
        <dbReference type="Rhea" id="RHEA:42936"/>
        <dbReference type="Rhea" id="RHEA-COMP:10107"/>
        <dbReference type="Rhea" id="RHEA-COMP:10290"/>
        <dbReference type="ChEBI" id="CHEBI:15378"/>
        <dbReference type="ChEBI" id="CHEBI:57856"/>
        <dbReference type="ChEBI" id="CHEBI:59789"/>
        <dbReference type="ChEBI" id="CHEBI:65315"/>
        <dbReference type="ChEBI" id="CHEBI:74478"/>
        <dbReference type="EC" id="2.1.1.200"/>
    </reaction>
</comment>
<dbReference type="Gene3D" id="1.10.8.590">
    <property type="match status" value="1"/>
</dbReference>